<evidence type="ECO:0000313" key="1">
    <source>
        <dbReference type="EMBL" id="MFA1537540.1"/>
    </source>
</evidence>
<gene>
    <name evidence="1" type="ORF">SM611_01205</name>
</gene>
<dbReference type="InterPro" id="IPR029058">
    <property type="entry name" value="AB_hydrolase_fold"/>
</dbReference>
<dbReference type="Gene3D" id="3.40.50.1820">
    <property type="entry name" value="alpha/beta hydrolase"/>
    <property type="match status" value="1"/>
</dbReference>
<dbReference type="Proteomes" id="UP001569963">
    <property type="component" value="Unassembled WGS sequence"/>
</dbReference>
<proteinExistence type="predicted"/>
<organism evidence="1 2">
    <name type="scientific">Actinomadura monticuli</name>
    <dbReference type="NCBI Taxonomy" id="3097367"/>
    <lineage>
        <taxon>Bacteria</taxon>
        <taxon>Bacillati</taxon>
        <taxon>Actinomycetota</taxon>
        <taxon>Actinomycetes</taxon>
        <taxon>Streptosporangiales</taxon>
        <taxon>Thermomonosporaceae</taxon>
        <taxon>Actinomadura</taxon>
    </lineage>
</organism>
<accession>A0ABV4Q477</accession>
<protein>
    <submittedName>
        <fullName evidence="1">Uncharacterized protein</fullName>
    </submittedName>
</protein>
<name>A0ABV4Q477_9ACTN</name>
<evidence type="ECO:0000313" key="2">
    <source>
        <dbReference type="Proteomes" id="UP001569963"/>
    </source>
</evidence>
<dbReference type="RefSeq" id="WP_371946884.1">
    <property type="nucleotide sequence ID" value="NZ_JAXCEI010000001.1"/>
</dbReference>
<sequence length="112" mass="12172">MLKGLPDTLGELLTPRGFETLRHPSGTFAEALRVDAEVCAAWTPRVPVRLYKTAGDEQAATANTDHCATWLRRRGVDVPVVDVGDTLYGGSRHLGSNVAGTARIVRWFAALR</sequence>
<dbReference type="EMBL" id="JAXCEI010000001">
    <property type="protein sequence ID" value="MFA1537540.1"/>
    <property type="molecule type" value="Genomic_DNA"/>
</dbReference>
<comment type="caution">
    <text evidence="1">The sequence shown here is derived from an EMBL/GenBank/DDBJ whole genome shotgun (WGS) entry which is preliminary data.</text>
</comment>
<reference evidence="1 2" key="1">
    <citation type="submission" date="2023-11" db="EMBL/GenBank/DDBJ databases">
        <title>Actinomadura monticuli sp. nov., isolated from volcanic ash.</title>
        <authorList>
            <person name="Lee S.D."/>
            <person name="Yang H."/>
            <person name="Kim I.S."/>
        </authorList>
    </citation>
    <scope>NUCLEOTIDE SEQUENCE [LARGE SCALE GENOMIC DNA]</scope>
    <source>
        <strain evidence="1 2">DLS-62</strain>
    </source>
</reference>
<keyword evidence="2" id="KW-1185">Reference proteome</keyword>